<proteinExistence type="predicted"/>
<comment type="caution">
    <text evidence="1">The sequence shown here is derived from an EMBL/GenBank/DDBJ whole genome shotgun (WGS) entry which is preliminary data.</text>
</comment>
<accession>A0A150K1D5</accession>
<dbReference type="Proteomes" id="UP000075288">
    <property type="component" value="Unassembled WGS sequence"/>
</dbReference>
<organism evidence="1 2">
    <name type="scientific">Heyndrickxia coagulans</name>
    <name type="common">Weizmannia coagulans</name>
    <dbReference type="NCBI Taxonomy" id="1398"/>
    <lineage>
        <taxon>Bacteria</taxon>
        <taxon>Bacillati</taxon>
        <taxon>Bacillota</taxon>
        <taxon>Bacilli</taxon>
        <taxon>Bacillales</taxon>
        <taxon>Bacillaceae</taxon>
        <taxon>Heyndrickxia</taxon>
    </lineage>
</organism>
<reference evidence="1 2" key="1">
    <citation type="submission" date="2016-01" db="EMBL/GenBank/DDBJ databases">
        <title>Genome Sequences of Twelve Sporeforming Bacillus Species Isolated from Foods.</title>
        <authorList>
            <person name="Berendsen E.M."/>
            <person name="Wells-Bennik M.H."/>
            <person name="Krawcyk A.O."/>
            <person name="De Jong A."/>
            <person name="Holsappel S."/>
            <person name="Eijlander R.T."/>
            <person name="Kuipers O.P."/>
        </authorList>
    </citation>
    <scope>NUCLEOTIDE SEQUENCE [LARGE SCALE GENOMIC DNA]</scope>
    <source>
        <strain evidence="1 2">B4098</strain>
    </source>
</reference>
<gene>
    <name evidence="1" type="ORF">B4098_0635</name>
</gene>
<protein>
    <submittedName>
        <fullName evidence="1">Uncharacterized protein</fullName>
    </submittedName>
</protein>
<name>A0A150K1D5_HEYCO</name>
<sequence>MVPCFAPTSATEAVQLQPKCVNDLSALFKNETSSVHGVPTHFRSGTGAGVQKEN</sequence>
<dbReference type="PATRIC" id="fig|1398.26.peg.2634"/>
<dbReference type="EMBL" id="LQYG01000040">
    <property type="protein sequence ID" value="KYC63292.1"/>
    <property type="molecule type" value="Genomic_DNA"/>
</dbReference>
<evidence type="ECO:0000313" key="1">
    <source>
        <dbReference type="EMBL" id="KYC63292.1"/>
    </source>
</evidence>
<dbReference type="AlphaFoldDB" id="A0A150K1D5"/>
<evidence type="ECO:0000313" key="2">
    <source>
        <dbReference type="Proteomes" id="UP000075288"/>
    </source>
</evidence>